<dbReference type="RefSeq" id="WP_249737952.1">
    <property type="nucleotide sequence ID" value="NZ_JAKNCJ010000006.1"/>
</dbReference>
<evidence type="ECO:0000256" key="1">
    <source>
        <dbReference type="SAM" id="MobiDB-lite"/>
    </source>
</evidence>
<gene>
    <name evidence="3" type="ORF">Bequi_10855</name>
</gene>
<name>A0ABT0R1R6_9MICO</name>
<reference evidence="3" key="1">
    <citation type="submission" date="2022-02" db="EMBL/GenBank/DDBJ databases">
        <authorList>
            <person name="Lee M."/>
            <person name="Kim S.-J."/>
            <person name="Jung M.-Y."/>
        </authorList>
    </citation>
    <scope>NUCLEOTIDE SEQUENCE</scope>
    <source>
        <strain evidence="3">JHP9</strain>
    </source>
</reference>
<feature type="domain" description="Transcription regulator BetR N-terminal" evidence="2">
    <location>
        <begin position="25"/>
        <end position="75"/>
    </location>
</feature>
<evidence type="ECO:0000259" key="2">
    <source>
        <dbReference type="Pfam" id="PF08667"/>
    </source>
</evidence>
<feature type="region of interest" description="Disordered" evidence="1">
    <location>
        <begin position="85"/>
        <end position="108"/>
    </location>
</feature>
<comment type="caution">
    <text evidence="3">The sequence shown here is derived from an EMBL/GenBank/DDBJ whole genome shotgun (WGS) entry which is preliminary data.</text>
</comment>
<protein>
    <submittedName>
        <fullName evidence="3">Helix-turn-helix domain-containing protein</fullName>
    </submittedName>
</protein>
<feature type="compositionally biased region" description="Basic and acidic residues" evidence="1">
    <location>
        <begin position="85"/>
        <end position="94"/>
    </location>
</feature>
<dbReference type="InterPro" id="IPR013975">
    <property type="entry name" value="Tscrpt_reg_BetR_N"/>
</dbReference>
<evidence type="ECO:0000313" key="4">
    <source>
        <dbReference type="Proteomes" id="UP001203761"/>
    </source>
</evidence>
<dbReference type="CDD" id="cd00093">
    <property type="entry name" value="HTH_XRE"/>
    <property type="match status" value="1"/>
</dbReference>
<organism evidence="3 4">
    <name type="scientific">Brachybacterium equifaecis</name>
    <dbReference type="NCBI Taxonomy" id="2910770"/>
    <lineage>
        <taxon>Bacteria</taxon>
        <taxon>Bacillati</taxon>
        <taxon>Actinomycetota</taxon>
        <taxon>Actinomycetes</taxon>
        <taxon>Micrococcales</taxon>
        <taxon>Dermabacteraceae</taxon>
        <taxon>Brachybacterium</taxon>
    </lineage>
</organism>
<dbReference type="Gene3D" id="1.10.260.40">
    <property type="entry name" value="lambda repressor-like DNA-binding domains"/>
    <property type="match status" value="1"/>
</dbReference>
<evidence type="ECO:0000313" key="3">
    <source>
        <dbReference type="EMBL" id="MCL6423871.1"/>
    </source>
</evidence>
<dbReference type="Pfam" id="PF08667">
    <property type="entry name" value="BetR"/>
    <property type="match status" value="1"/>
</dbReference>
<sequence length="108" mass="11584">MITASAYAPLTTDDRISASAKALMAARGIRTEELALAIGISRNPMFAKLRGSSAWKASEVAAMADYFGVGLDALFEGLGLLEHDEAPRSSDRGASHRVRHQGLEPRTR</sequence>
<dbReference type="EMBL" id="JAKNCJ010000006">
    <property type="protein sequence ID" value="MCL6423871.1"/>
    <property type="molecule type" value="Genomic_DNA"/>
</dbReference>
<proteinExistence type="predicted"/>
<keyword evidence="4" id="KW-1185">Reference proteome</keyword>
<dbReference type="InterPro" id="IPR001387">
    <property type="entry name" value="Cro/C1-type_HTH"/>
</dbReference>
<accession>A0ABT0R1R6</accession>
<dbReference type="InterPro" id="IPR010982">
    <property type="entry name" value="Lambda_DNA-bd_dom_sf"/>
</dbReference>
<dbReference type="Proteomes" id="UP001203761">
    <property type="component" value="Unassembled WGS sequence"/>
</dbReference>
<dbReference type="SUPFAM" id="SSF47413">
    <property type="entry name" value="lambda repressor-like DNA-binding domains"/>
    <property type="match status" value="1"/>
</dbReference>